<dbReference type="Proteomes" id="UP001500840">
    <property type="component" value="Unassembled WGS sequence"/>
</dbReference>
<evidence type="ECO:0000256" key="1">
    <source>
        <dbReference type="SAM" id="MobiDB-lite"/>
    </source>
</evidence>
<name>A0ABP8NGG4_9BACT</name>
<evidence type="ECO:0008006" key="4">
    <source>
        <dbReference type="Google" id="ProtNLM"/>
    </source>
</evidence>
<accession>A0ABP8NGG4</accession>
<proteinExistence type="predicted"/>
<dbReference type="EMBL" id="BAABGA010000074">
    <property type="protein sequence ID" value="GAA4465439.1"/>
    <property type="molecule type" value="Genomic_DNA"/>
</dbReference>
<keyword evidence="3" id="KW-1185">Reference proteome</keyword>
<gene>
    <name evidence="2" type="ORF">GCM10023156_53220</name>
</gene>
<organism evidence="2 3">
    <name type="scientific">Novipirellula rosea</name>
    <dbReference type="NCBI Taxonomy" id="1031540"/>
    <lineage>
        <taxon>Bacteria</taxon>
        <taxon>Pseudomonadati</taxon>
        <taxon>Planctomycetota</taxon>
        <taxon>Planctomycetia</taxon>
        <taxon>Pirellulales</taxon>
        <taxon>Pirellulaceae</taxon>
        <taxon>Novipirellula</taxon>
    </lineage>
</organism>
<evidence type="ECO:0000313" key="2">
    <source>
        <dbReference type="EMBL" id="GAA4465439.1"/>
    </source>
</evidence>
<comment type="caution">
    <text evidence="2">The sequence shown here is derived from an EMBL/GenBank/DDBJ whole genome shotgun (WGS) entry which is preliminary data.</text>
</comment>
<reference evidence="3" key="1">
    <citation type="journal article" date="2019" name="Int. J. Syst. Evol. Microbiol.">
        <title>The Global Catalogue of Microorganisms (GCM) 10K type strain sequencing project: providing services to taxonomists for standard genome sequencing and annotation.</title>
        <authorList>
            <consortium name="The Broad Institute Genomics Platform"/>
            <consortium name="The Broad Institute Genome Sequencing Center for Infectious Disease"/>
            <person name="Wu L."/>
            <person name="Ma J."/>
        </authorList>
    </citation>
    <scope>NUCLEOTIDE SEQUENCE [LARGE SCALE GENOMIC DNA]</scope>
    <source>
        <strain evidence="3">JCM 17759</strain>
    </source>
</reference>
<protein>
    <recommendedName>
        <fullName evidence="4">Phage virion morphogenesis family protein</fullName>
    </recommendedName>
</protein>
<sequence>MITFTANMSKAVVDRKALTASVDRGIDKAMPKSLDSMRRRIQGNYKARSRPSRPGESPSVHSFGRMSLQNVQVEYNARKKTGYVGPALLSGQRSLVETDQPLPGLLEGGGWITVPEVSWDGERWFTETRRRRAKPGQKRRKRRVRMAARPAIGPAFNAEVQSGNTLSPWQNVVTNG</sequence>
<evidence type="ECO:0000313" key="3">
    <source>
        <dbReference type="Proteomes" id="UP001500840"/>
    </source>
</evidence>
<feature type="region of interest" description="Disordered" evidence="1">
    <location>
        <begin position="43"/>
        <end position="65"/>
    </location>
</feature>